<keyword evidence="5" id="KW-1185">Reference proteome</keyword>
<dbReference type="SMART" id="SM00225">
    <property type="entry name" value="BTB"/>
    <property type="match status" value="1"/>
</dbReference>
<dbReference type="CDD" id="cd18498">
    <property type="entry name" value="BACK_RCBTB1_2"/>
    <property type="match status" value="1"/>
</dbReference>
<dbReference type="PROSITE" id="PS00626">
    <property type="entry name" value="RCC1_2"/>
    <property type="match status" value="1"/>
</dbReference>
<gene>
    <name evidence="4" type="ORF">KPH14_011991</name>
</gene>
<reference evidence="4" key="1">
    <citation type="submission" date="2021-08" db="EMBL/GenBank/DDBJ databases">
        <authorList>
            <person name="Misof B."/>
            <person name="Oliver O."/>
            <person name="Podsiadlowski L."/>
            <person name="Donath A."/>
            <person name="Peters R."/>
            <person name="Mayer C."/>
            <person name="Rust J."/>
            <person name="Gunkel S."/>
            <person name="Lesny P."/>
            <person name="Martin S."/>
            <person name="Oeyen J.P."/>
            <person name="Petersen M."/>
            <person name="Panagiotis P."/>
            <person name="Wilbrandt J."/>
            <person name="Tanja T."/>
        </authorList>
    </citation>
    <scope>NUCLEOTIDE SEQUENCE</scope>
    <source>
        <strain evidence="4">GBR_01_08_01A</strain>
        <tissue evidence="4">Thorax + abdomen</tissue>
    </source>
</reference>
<evidence type="ECO:0000256" key="1">
    <source>
        <dbReference type="ARBA" id="ARBA00022737"/>
    </source>
</evidence>
<name>A0AAD9RC47_9HYME</name>
<comment type="caution">
    <text evidence="4">The sequence shown here is derived from an EMBL/GenBank/DDBJ whole genome shotgun (WGS) entry which is preliminary data.</text>
</comment>
<dbReference type="InterPro" id="IPR009091">
    <property type="entry name" value="RCC1/BLIP-II"/>
</dbReference>
<dbReference type="PANTHER" id="PTHR22872:SF10">
    <property type="entry name" value="ULTRAVIOLET-B RECEPTOR UVR8"/>
    <property type="match status" value="1"/>
</dbReference>
<dbReference type="Proteomes" id="UP001258017">
    <property type="component" value="Unassembled WGS sequence"/>
</dbReference>
<sequence length="537" mass="58512">MSSSDLKNWPIFSLLESKFIATIRMALVYGNLGNEALIVTKDGMVYGLGCNITGCLGTGDAHSTLHPKKVEALCEKGVRTFAYGSGPHVLALTNKGEVYSWGHNGFCELGNGSSNHGLTPTHIGMPLSEKVVVDIACGSHHSLALTDEGERKEVYAWGQNNCGQVGSGISSNQGAPRKVNSALTGKKVVSITCGQTYSMAVTDSGEVYGWGHNGVGQLGNGNYTNQLSPCKVASLVGVVIEKVACGYAHTLALSDEGVLYVWGSNSYGQLGLGNKTNACVPVKLSVPEMGRVSDVAALHYNHISVAIGEGHKVFMWGQCRGQSITVPTSTPLAHLHDALACYASPSVMHRPLVLYAEEEMSIVDCLRQAFDDPTTSDLTIQVQEKPIHVHKAVLKIRCQYFRNMFQECWTENNQSVIQHDQFSHDVYKSFLKYLYTDEVDLPPENALELLDLANVYIETQLKRRCVQIIKQGITVLNVAFLYSTAIEYNAQELEDFCFKFALNHMTAVIQTPNFAKLDEATVKTFIIKAAQAGAFKT</sequence>
<dbReference type="InterPro" id="IPR058923">
    <property type="entry name" value="RCC1-like_dom"/>
</dbReference>
<evidence type="ECO:0000256" key="2">
    <source>
        <dbReference type="PROSITE-ProRule" id="PRU00235"/>
    </source>
</evidence>
<dbReference type="AlphaFoldDB" id="A0AAD9RC47"/>
<dbReference type="PANTHER" id="PTHR22872">
    <property type="entry name" value="BTK-BINDING PROTEIN-RELATED"/>
    <property type="match status" value="1"/>
</dbReference>
<dbReference type="InterPro" id="IPR000210">
    <property type="entry name" value="BTB/POZ_dom"/>
</dbReference>
<feature type="repeat" description="RCC1" evidence="2">
    <location>
        <begin position="257"/>
        <end position="318"/>
    </location>
</feature>
<feature type="repeat" description="RCC1" evidence="2">
    <location>
        <begin position="96"/>
        <end position="148"/>
    </location>
</feature>
<dbReference type="EMBL" id="JAIFRP010004402">
    <property type="protein sequence ID" value="KAK2577033.1"/>
    <property type="molecule type" value="Genomic_DNA"/>
</dbReference>
<feature type="repeat" description="RCC1" evidence="2">
    <location>
        <begin position="205"/>
        <end position="256"/>
    </location>
</feature>
<evidence type="ECO:0000259" key="3">
    <source>
        <dbReference type="PROSITE" id="PS50097"/>
    </source>
</evidence>
<evidence type="ECO:0000313" key="5">
    <source>
        <dbReference type="Proteomes" id="UP001258017"/>
    </source>
</evidence>
<feature type="repeat" description="RCC1" evidence="2">
    <location>
        <begin position="43"/>
        <end position="95"/>
    </location>
</feature>
<keyword evidence="1" id="KW-0677">Repeat</keyword>
<dbReference type="PROSITE" id="PS50097">
    <property type="entry name" value="BTB"/>
    <property type="match status" value="1"/>
</dbReference>
<dbReference type="CDD" id="cd18298">
    <property type="entry name" value="BTB_POZ_RCBTB1_2"/>
    <property type="match status" value="1"/>
</dbReference>
<feature type="domain" description="BTB" evidence="3">
    <location>
        <begin position="376"/>
        <end position="443"/>
    </location>
</feature>
<dbReference type="PROSITE" id="PS50012">
    <property type="entry name" value="RCC1_3"/>
    <property type="match status" value="5"/>
</dbReference>
<dbReference type="SUPFAM" id="SSF50985">
    <property type="entry name" value="RCC1/BLIP-II"/>
    <property type="match status" value="1"/>
</dbReference>
<dbReference type="SUPFAM" id="SSF54695">
    <property type="entry name" value="POZ domain"/>
    <property type="match status" value="1"/>
</dbReference>
<protein>
    <recommendedName>
        <fullName evidence="3">BTB domain-containing protein</fullName>
    </recommendedName>
</protein>
<proteinExistence type="predicted"/>
<reference evidence="4" key="2">
    <citation type="journal article" date="2023" name="Commun. Biol.">
        <title>Intrasexual cuticular hydrocarbon dimorphism in a wasp sheds light on hydrocarbon biosynthesis genes in Hymenoptera.</title>
        <authorList>
            <person name="Moris V.C."/>
            <person name="Podsiadlowski L."/>
            <person name="Martin S."/>
            <person name="Oeyen J.P."/>
            <person name="Donath A."/>
            <person name="Petersen M."/>
            <person name="Wilbrandt J."/>
            <person name="Misof B."/>
            <person name="Liedtke D."/>
            <person name="Thamm M."/>
            <person name="Scheiner R."/>
            <person name="Schmitt T."/>
            <person name="Niehuis O."/>
        </authorList>
    </citation>
    <scope>NUCLEOTIDE SEQUENCE</scope>
    <source>
        <strain evidence="4">GBR_01_08_01A</strain>
    </source>
</reference>
<accession>A0AAD9RC47</accession>
<evidence type="ECO:0000313" key="4">
    <source>
        <dbReference type="EMBL" id="KAK2577033.1"/>
    </source>
</evidence>
<feature type="repeat" description="RCC1" evidence="2">
    <location>
        <begin position="152"/>
        <end position="204"/>
    </location>
</feature>
<dbReference type="InterPro" id="IPR011333">
    <property type="entry name" value="SKP1/BTB/POZ_sf"/>
</dbReference>
<dbReference type="Pfam" id="PF00651">
    <property type="entry name" value="BTB"/>
    <property type="match status" value="1"/>
</dbReference>
<dbReference type="Gene3D" id="2.130.10.30">
    <property type="entry name" value="Regulator of chromosome condensation 1/beta-lactamase-inhibitor protein II"/>
    <property type="match status" value="1"/>
</dbReference>
<organism evidence="4 5">
    <name type="scientific">Odynerus spinipes</name>
    <dbReference type="NCBI Taxonomy" id="1348599"/>
    <lineage>
        <taxon>Eukaryota</taxon>
        <taxon>Metazoa</taxon>
        <taxon>Ecdysozoa</taxon>
        <taxon>Arthropoda</taxon>
        <taxon>Hexapoda</taxon>
        <taxon>Insecta</taxon>
        <taxon>Pterygota</taxon>
        <taxon>Neoptera</taxon>
        <taxon>Endopterygota</taxon>
        <taxon>Hymenoptera</taxon>
        <taxon>Apocrita</taxon>
        <taxon>Aculeata</taxon>
        <taxon>Vespoidea</taxon>
        <taxon>Vespidae</taxon>
        <taxon>Eumeninae</taxon>
        <taxon>Odynerus</taxon>
    </lineage>
</organism>
<dbReference type="InterPro" id="IPR000408">
    <property type="entry name" value="Reg_chr_condens"/>
</dbReference>
<dbReference type="Gene3D" id="3.30.710.10">
    <property type="entry name" value="Potassium Channel Kv1.1, Chain A"/>
    <property type="match status" value="1"/>
</dbReference>
<dbReference type="InterPro" id="IPR051625">
    <property type="entry name" value="Signaling_Regulatory_Domain"/>
</dbReference>
<dbReference type="Pfam" id="PF25390">
    <property type="entry name" value="WD40_RLD"/>
    <property type="match status" value="1"/>
</dbReference>
<dbReference type="PRINTS" id="PR00633">
    <property type="entry name" value="RCCNDNSATION"/>
</dbReference>